<feature type="region of interest" description="Disordered" evidence="1">
    <location>
        <begin position="1"/>
        <end position="96"/>
    </location>
</feature>
<keyword evidence="2" id="KW-0812">Transmembrane</keyword>
<dbReference type="PANTHER" id="PTHR31323:SF1">
    <property type="entry name" value="MECHANOSENSITIVE ION CHANNEL PROTEIN"/>
    <property type="match status" value="1"/>
</dbReference>
<reference evidence="4 5" key="1">
    <citation type="submission" date="2024-10" db="EMBL/GenBank/DDBJ databases">
        <title>Updated reference genomes for cyclostephanoid diatoms.</title>
        <authorList>
            <person name="Roberts W.R."/>
            <person name="Alverson A.J."/>
        </authorList>
    </citation>
    <scope>NUCLEOTIDE SEQUENCE [LARGE SCALE GENOMIC DNA]</scope>
    <source>
        <strain evidence="4 5">AJA228-03</strain>
    </source>
</reference>
<feature type="transmembrane region" description="Helical" evidence="2">
    <location>
        <begin position="983"/>
        <end position="1005"/>
    </location>
</feature>
<dbReference type="Gene3D" id="2.30.30.60">
    <property type="match status" value="1"/>
</dbReference>
<organism evidence="4 5">
    <name type="scientific">Cyclostephanos tholiformis</name>
    <dbReference type="NCBI Taxonomy" id="382380"/>
    <lineage>
        <taxon>Eukaryota</taxon>
        <taxon>Sar</taxon>
        <taxon>Stramenopiles</taxon>
        <taxon>Ochrophyta</taxon>
        <taxon>Bacillariophyta</taxon>
        <taxon>Coscinodiscophyceae</taxon>
        <taxon>Thalassiosirophycidae</taxon>
        <taxon>Stephanodiscales</taxon>
        <taxon>Stephanodiscaceae</taxon>
        <taxon>Cyclostephanos</taxon>
    </lineage>
</organism>
<sequence length="1217" mass="136957">MGETARDDGTPPPVQPQTGRRPRPPLPAAPSSSNTQSFMPQRSRPQLVRRVNTSQGNRFGGRDQSIASHGGLRDRTNSDGSQGGINRSEQILGAGAHAPVTTDIRLLLASLDKQPVEDEAETASSRNLIENLNFEGSRRPNLLNRSMSQGRILQEESRQRNFTADADWALNLGNEELVQALSDVSDQNSHAAPLNRGDRHQRVKSALPRFEGLTNPGERARSVALLMKTQAANDMEELRLFSDESNATSWMYILEKQRDTDNGSTGSQRRTEGSHKSGEGANRIKSNRLSGPRTAEIQSSFVSRGAWGYRPQRPSSTAPNYVQKHKSNIDHLFEVAEHVEELCKISEGEEAEDVRSSGVLEQENAAFLSQLVASHPEVPPVDDEDTSTKVEDGGINEQTPILRQSIRESSIQIPRPRRIISYLTRPAPGSRIYKFFLWWIELRKQMRNLVVAFDGDFVKQRLWCFLQNELSMIIVPALAISAFLYYKMNNPILPVFPTNASISWWILFLLRHFMASIAEYLIVDVAAVRSGVSVQLIGPLATLYIINARGWPFTLTIWGILNFLLIQGMRDDENIFWSHWLYFTDIEMFTAENPSGSVVESDIYREILVAFVVVGVATSLKRTVLALYLSKRLYNHYKQRLEKVFEMMLLLTEVANLGNAISNYDPEKSDSPDSDASIHSGLRNSSHKSFTLQDKINRSSTMMIGVLKKDDTMTSYSDSDEEGDEGKIKSNNNTDALHSNRNPSDDCEPMSTLPGDENRNKDDDDGHHHRNSTGEISNLTELLMDNVEPPIPSVLEPVSSLRHEASTTERITSLLDGWEEPVNKADKMAHPTINEILRFRKALTFLDDTHPFGSSFGPAFTRESCIDSAKSLYKRLLKFSPKSNVLHFDVIGVLAYNIDETFDVAKAKRLVKLFRPDKFSEVSLLHFVQSCDGIYKRIRYLRASVGNSTLIDDVLENIFNGIFYFVLTLTIMTLLQMNPWTLLISMSTVIVSFAFALGPSVAKIIEGMIMIAVRRPFDLGDRISIVDYVGAPDNSDDPGYHDTWIVEDCNLFTTTLRLARTNELSTVNNGAIANTRIVNHARSLNALVNVQLLMTLDVTNEQVQIFKSALLQYIRDHPRIWARLINFRIVKVDIPNRLVIYSARVEHVKSWQELLPILQARGDLEFFCTQILLKLDIHYDHYTTTNTVFVKSMPGESNVMVPPSDADSSSDIEEHQD</sequence>
<proteinExistence type="predicted"/>
<feature type="compositionally biased region" description="Polar residues" evidence="1">
    <location>
        <begin position="34"/>
        <end position="44"/>
    </location>
</feature>
<feature type="compositionally biased region" description="Polar residues" evidence="1">
    <location>
        <begin position="78"/>
        <end position="89"/>
    </location>
</feature>
<dbReference type="Proteomes" id="UP001530377">
    <property type="component" value="Unassembled WGS sequence"/>
</dbReference>
<comment type="caution">
    <text evidence="4">The sequence shown here is derived from an EMBL/GenBank/DDBJ whole genome shotgun (WGS) entry which is preliminary data.</text>
</comment>
<feature type="transmembrane region" description="Helical" evidence="2">
    <location>
        <begin position="470"/>
        <end position="486"/>
    </location>
</feature>
<dbReference type="AlphaFoldDB" id="A0ABD3SSR9"/>
<name>A0ABD3SSR9_9STRA</name>
<keyword evidence="5" id="KW-1185">Reference proteome</keyword>
<feature type="transmembrane region" description="Helical" evidence="2">
    <location>
        <begin position="553"/>
        <end position="570"/>
    </location>
</feature>
<feature type="region of interest" description="Disordered" evidence="1">
    <location>
        <begin position="256"/>
        <end position="294"/>
    </location>
</feature>
<feature type="compositionally biased region" description="Basic and acidic residues" evidence="1">
    <location>
        <begin position="756"/>
        <end position="767"/>
    </location>
</feature>
<evidence type="ECO:0000313" key="5">
    <source>
        <dbReference type="Proteomes" id="UP001530377"/>
    </source>
</evidence>
<feature type="region of interest" description="Disordered" evidence="1">
    <location>
        <begin position="665"/>
        <end position="684"/>
    </location>
</feature>
<dbReference type="PANTHER" id="PTHR31323">
    <property type="entry name" value="MECHANOSENSITIVE ION CHANNEL PROTEIN MSY2"/>
    <property type="match status" value="1"/>
</dbReference>
<dbReference type="Pfam" id="PF00924">
    <property type="entry name" value="MS_channel_2nd"/>
    <property type="match status" value="1"/>
</dbReference>
<evidence type="ECO:0000256" key="2">
    <source>
        <dbReference type="SAM" id="Phobius"/>
    </source>
</evidence>
<dbReference type="InterPro" id="IPR023408">
    <property type="entry name" value="MscS_beta-dom_sf"/>
</dbReference>
<evidence type="ECO:0000259" key="3">
    <source>
        <dbReference type="Pfam" id="PF00924"/>
    </source>
</evidence>
<keyword evidence="2" id="KW-1133">Transmembrane helix</keyword>
<accession>A0ABD3SSR9</accession>
<feature type="transmembrane region" description="Helical" evidence="2">
    <location>
        <begin position="958"/>
        <end position="977"/>
    </location>
</feature>
<dbReference type="EMBL" id="JALLPB020000001">
    <property type="protein sequence ID" value="KAL3827669.1"/>
    <property type="molecule type" value="Genomic_DNA"/>
</dbReference>
<feature type="domain" description="Mechanosensitive ion channel MscS" evidence="3">
    <location>
        <begin position="1001"/>
        <end position="1081"/>
    </location>
</feature>
<feature type="transmembrane region" description="Helical" evidence="2">
    <location>
        <begin position="607"/>
        <end position="630"/>
    </location>
</feature>
<protein>
    <recommendedName>
        <fullName evidence="3">Mechanosensitive ion channel MscS domain-containing protein</fullName>
    </recommendedName>
</protein>
<feature type="transmembrane region" description="Helical" evidence="2">
    <location>
        <begin position="493"/>
        <end position="514"/>
    </location>
</feature>
<evidence type="ECO:0000313" key="4">
    <source>
        <dbReference type="EMBL" id="KAL3827669.1"/>
    </source>
</evidence>
<keyword evidence="2" id="KW-0472">Membrane</keyword>
<feature type="region of interest" description="Disordered" evidence="1">
    <location>
        <begin position="712"/>
        <end position="778"/>
    </location>
</feature>
<feature type="compositionally biased region" description="Polar residues" evidence="1">
    <location>
        <begin position="729"/>
        <end position="742"/>
    </location>
</feature>
<evidence type="ECO:0000256" key="1">
    <source>
        <dbReference type="SAM" id="MobiDB-lite"/>
    </source>
</evidence>
<feature type="compositionally biased region" description="Basic and acidic residues" evidence="1">
    <location>
        <begin position="269"/>
        <end position="278"/>
    </location>
</feature>
<gene>
    <name evidence="4" type="ORF">ACHAXA_000542</name>
</gene>
<dbReference type="InterPro" id="IPR006685">
    <property type="entry name" value="MscS_channel_2nd"/>
</dbReference>